<sequence length="208" mass="24449">MSLYTTLFNFVICTVSKYNIDESHGLSHCMNVLHNAYNIYNSELKQSPYLEEQQKIIYSSAILHDMCDNKYMDVDTGLDEINAVLTNHLSQEETNIIKTIINTMSYSKVKKNGFPSLGTYQQAYHIVREADLLAAYDFDRCMIYHMNRNDTNVREAFYNAESLFQERVLRHYEDNLLITDYSQEQHVTLSSSARIRMRNWKNILRTQI</sequence>
<name>A0A6C0ISP3_9ZZZZ</name>
<dbReference type="PANTHER" id="PTHR33594:SF1">
    <property type="entry name" value="HD_PDEASE DOMAIN-CONTAINING PROTEIN"/>
    <property type="match status" value="1"/>
</dbReference>
<dbReference type="PANTHER" id="PTHR33594">
    <property type="entry name" value="SUPERFAMILY HYDROLASE, PUTATIVE (AFU_ORTHOLOGUE AFUA_1G03035)-RELATED"/>
    <property type="match status" value="1"/>
</dbReference>
<evidence type="ECO:0008006" key="2">
    <source>
        <dbReference type="Google" id="ProtNLM"/>
    </source>
</evidence>
<dbReference type="Gene3D" id="1.10.3210.10">
    <property type="entry name" value="Hypothetical protein af1432"/>
    <property type="match status" value="1"/>
</dbReference>
<organism evidence="1">
    <name type="scientific">viral metagenome</name>
    <dbReference type="NCBI Taxonomy" id="1070528"/>
    <lineage>
        <taxon>unclassified sequences</taxon>
        <taxon>metagenomes</taxon>
        <taxon>organismal metagenomes</taxon>
    </lineage>
</organism>
<proteinExistence type="predicted"/>
<evidence type="ECO:0000313" key="1">
    <source>
        <dbReference type="EMBL" id="QHT95535.1"/>
    </source>
</evidence>
<reference evidence="1" key="1">
    <citation type="journal article" date="2020" name="Nature">
        <title>Giant virus diversity and host interactions through global metagenomics.</title>
        <authorList>
            <person name="Schulz F."/>
            <person name="Roux S."/>
            <person name="Paez-Espino D."/>
            <person name="Jungbluth S."/>
            <person name="Walsh D.A."/>
            <person name="Denef V.J."/>
            <person name="McMahon K.D."/>
            <person name="Konstantinidis K.T."/>
            <person name="Eloe-Fadrosh E.A."/>
            <person name="Kyrpides N.C."/>
            <person name="Woyke T."/>
        </authorList>
    </citation>
    <scope>NUCLEOTIDE SEQUENCE</scope>
    <source>
        <strain evidence="1">GVMAG-M-3300024261-8</strain>
    </source>
</reference>
<protein>
    <recommendedName>
        <fullName evidence="2">HD domain-containing protein</fullName>
    </recommendedName>
</protein>
<dbReference type="EMBL" id="MN740241">
    <property type="protein sequence ID" value="QHT95535.1"/>
    <property type="molecule type" value="Genomic_DNA"/>
</dbReference>
<accession>A0A6C0ISP3</accession>
<dbReference type="SUPFAM" id="SSF109604">
    <property type="entry name" value="HD-domain/PDEase-like"/>
    <property type="match status" value="1"/>
</dbReference>
<dbReference type="AlphaFoldDB" id="A0A6C0ISP3"/>